<organism evidence="1 2">
    <name type="scientific">Plakobranchus ocellatus</name>
    <dbReference type="NCBI Taxonomy" id="259542"/>
    <lineage>
        <taxon>Eukaryota</taxon>
        <taxon>Metazoa</taxon>
        <taxon>Spiralia</taxon>
        <taxon>Lophotrochozoa</taxon>
        <taxon>Mollusca</taxon>
        <taxon>Gastropoda</taxon>
        <taxon>Heterobranchia</taxon>
        <taxon>Euthyneura</taxon>
        <taxon>Panpulmonata</taxon>
        <taxon>Sacoglossa</taxon>
        <taxon>Placobranchoidea</taxon>
        <taxon>Plakobranchidae</taxon>
        <taxon>Plakobranchus</taxon>
    </lineage>
</organism>
<gene>
    <name evidence="1" type="ORF">PoB_006419000</name>
</gene>
<dbReference type="EMBL" id="BLXT01007299">
    <property type="protein sequence ID" value="GFO37685.1"/>
    <property type="molecule type" value="Genomic_DNA"/>
</dbReference>
<comment type="caution">
    <text evidence="1">The sequence shown here is derived from an EMBL/GenBank/DDBJ whole genome shotgun (WGS) entry which is preliminary data.</text>
</comment>
<dbReference type="AlphaFoldDB" id="A0AAV4D0T9"/>
<reference evidence="1 2" key="1">
    <citation type="journal article" date="2021" name="Elife">
        <title>Chloroplast acquisition without the gene transfer in kleptoplastic sea slugs, Plakobranchus ocellatus.</title>
        <authorList>
            <person name="Maeda T."/>
            <person name="Takahashi S."/>
            <person name="Yoshida T."/>
            <person name="Shimamura S."/>
            <person name="Takaki Y."/>
            <person name="Nagai Y."/>
            <person name="Toyoda A."/>
            <person name="Suzuki Y."/>
            <person name="Arimoto A."/>
            <person name="Ishii H."/>
            <person name="Satoh N."/>
            <person name="Nishiyama T."/>
            <person name="Hasebe M."/>
            <person name="Maruyama T."/>
            <person name="Minagawa J."/>
            <person name="Obokata J."/>
            <person name="Shigenobu S."/>
        </authorList>
    </citation>
    <scope>NUCLEOTIDE SEQUENCE [LARGE SCALE GENOMIC DNA]</scope>
</reference>
<evidence type="ECO:0000313" key="2">
    <source>
        <dbReference type="Proteomes" id="UP000735302"/>
    </source>
</evidence>
<evidence type="ECO:0000313" key="1">
    <source>
        <dbReference type="EMBL" id="GFO37685.1"/>
    </source>
</evidence>
<name>A0AAV4D0T9_9GAST</name>
<dbReference type="Proteomes" id="UP000735302">
    <property type="component" value="Unassembled WGS sequence"/>
</dbReference>
<keyword evidence="2" id="KW-1185">Reference proteome</keyword>
<accession>A0AAV4D0T9</accession>
<proteinExistence type="predicted"/>
<sequence length="90" mass="9696">MPALRQIPVRTVLTSMSSACTLTSIISPADHSPILLLGEAFDTLRRLKSIKGEAIGVKDLMLKWCLVSPSRRLTTHAICESSALCSAALM</sequence>
<protein>
    <submittedName>
        <fullName evidence="1">Uncharacterized protein</fullName>
    </submittedName>
</protein>